<dbReference type="SUPFAM" id="SSF88874">
    <property type="entry name" value="Receptor-binding domain of short tail fibre protein gp12"/>
    <property type="match status" value="1"/>
</dbReference>
<gene>
    <name evidence="2" type="ORF">SDC9_21413</name>
</gene>
<protein>
    <recommendedName>
        <fullName evidence="1">Phage tail collar domain-containing protein</fullName>
    </recommendedName>
</protein>
<feature type="domain" description="Phage tail collar" evidence="1">
    <location>
        <begin position="57"/>
        <end position="112"/>
    </location>
</feature>
<comment type="caution">
    <text evidence="2">The sequence shown here is derived from an EMBL/GenBank/DDBJ whole genome shotgun (WGS) entry which is preliminary data.</text>
</comment>
<proteinExistence type="predicted"/>
<evidence type="ECO:0000313" key="2">
    <source>
        <dbReference type="EMBL" id="MPL75587.1"/>
    </source>
</evidence>
<dbReference type="InterPro" id="IPR037053">
    <property type="entry name" value="Phage_tail_collar_dom_sf"/>
</dbReference>
<evidence type="ECO:0000259" key="1">
    <source>
        <dbReference type="Pfam" id="PF07484"/>
    </source>
</evidence>
<accession>A0A644U9F6</accession>
<dbReference type="AlphaFoldDB" id="A0A644U9F6"/>
<dbReference type="InterPro" id="IPR011083">
    <property type="entry name" value="Phage_tail_collar_dom"/>
</dbReference>
<dbReference type="Gene3D" id="3.90.1340.10">
    <property type="entry name" value="Phage tail collar domain"/>
    <property type="match status" value="1"/>
</dbReference>
<organism evidence="2">
    <name type="scientific">bioreactor metagenome</name>
    <dbReference type="NCBI Taxonomy" id="1076179"/>
    <lineage>
        <taxon>unclassified sequences</taxon>
        <taxon>metagenomes</taxon>
        <taxon>ecological metagenomes</taxon>
    </lineage>
</organism>
<dbReference type="EMBL" id="VSSQ01000089">
    <property type="protein sequence ID" value="MPL75587.1"/>
    <property type="molecule type" value="Genomic_DNA"/>
</dbReference>
<name>A0A644U9F6_9ZZZZ</name>
<sequence length="229" mass="23656">MPDLPQAGLSIGEITQGGVFMKQLTKPAWPAVAAMAVAAVLAFPAQTARAGDIPYLGDIIAVAYSYCPVGWEPADGQLLPISNYSALFALYGTTYGGDGRSSFGLPDLRSRAASEQGAAAGPGLTPRDIGEEYGQPTQTLSVSQMPAHAHTVNANNLDGNFPGPADKVLAAAPSGGSGNETIYSGQPADTTMSPQMITQTGDGQPLATQDPYLAMQYCVAVSGEFPMRE</sequence>
<dbReference type="Pfam" id="PF07484">
    <property type="entry name" value="Collar"/>
    <property type="match status" value="1"/>
</dbReference>
<reference evidence="2" key="1">
    <citation type="submission" date="2019-08" db="EMBL/GenBank/DDBJ databases">
        <authorList>
            <person name="Kucharzyk K."/>
            <person name="Murdoch R.W."/>
            <person name="Higgins S."/>
            <person name="Loffler F."/>
        </authorList>
    </citation>
    <scope>NUCLEOTIDE SEQUENCE</scope>
</reference>